<dbReference type="Proteomes" id="UP000019141">
    <property type="component" value="Unassembled WGS sequence"/>
</dbReference>
<dbReference type="PANTHER" id="PTHR24321">
    <property type="entry name" value="DEHYDROGENASES, SHORT CHAIN"/>
    <property type="match status" value="1"/>
</dbReference>
<accession>W4LE81</accession>
<evidence type="ECO:0000313" key="4">
    <source>
        <dbReference type="Proteomes" id="UP000019141"/>
    </source>
</evidence>
<dbReference type="AlphaFoldDB" id="W4LE81"/>
<evidence type="ECO:0000313" key="3">
    <source>
        <dbReference type="EMBL" id="ETW96239.1"/>
    </source>
</evidence>
<dbReference type="InterPro" id="IPR036291">
    <property type="entry name" value="NAD(P)-bd_dom_sf"/>
</dbReference>
<reference evidence="3 4" key="1">
    <citation type="journal article" date="2014" name="Nature">
        <title>An environmental bacterial taxon with a large and distinct metabolic repertoire.</title>
        <authorList>
            <person name="Wilson M.C."/>
            <person name="Mori T."/>
            <person name="Ruckert C."/>
            <person name="Uria A.R."/>
            <person name="Helf M.J."/>
            <person name="Takada K."/>
            <person name="Gernert C."/>
            <person name="Steffens U.A."/>
            <person name="Heycke N."/>
            <person name="Schmitt S."/>
            <person name="Rinke C."/>
            <person name="Helfrich E.J."/>
            <person name="Brachmann A.O."/>
            <person name="Gurgui C."/>
            <person name="Wakimoto T."/>
            <person name="Kracht M."/>
            <person name="Crusemann M."/>
            <person name="Hentschel U."/>
            <person name="Abe I."/>
            <person name="Matsunaga S."/>
            <person name="Kalinowski J."/>
            <person name="Takeyama H."/>
            <person name="Piel J."/>
        </authorList>
    </citation>
    <scope>NUCLEOTIDE SEQUENCE [LARGE SCALE GENOMIC DNA]</scope>
    <source>
        <strain evidence="4">TSY1</strain>
    </source>
</reference>
<keyword evidence="4" id="KW-1185">Reference proteome</keyword>
<evidence type="ECO:0000256" key="1">
    <source>
        <dbReference type="ARBA" id="ARBA00006484"/>
    </source>
</evidence>
<dbReference type="PRINTS" id="PR00081">
    <property type="entry name" value="GDHRDH"/>
</dbReference>
<protein>
    <recommendedName>
        <fullName evidence="5">Short-chain dehydrogenase</fullName>
    </recommendedName>
</protein>
<evidence type="ECO:0008006" key="5">
    <source>
        <dbReference type="Google" id="ProtNLM"/>
    </source>
</evidence>
<dbReference type="SUPFAM" id="SSF51735">
    <property type="entry name" value="NAD(P)-binding Rossmann-fold domains"/>
    <property type="match status" value="1"/>
</dbReference>
<comment type="similarity">
    <text evidence="1">Belongs to the short-chain dehydrogenases/reductases (SDR) family.</text>
</comment>
<dbReference type="Pfam" id="PF13561">
    <property type="entry name" value="adh_short_C2"/>
    <property type="match status" value="1"/>
</dbReference>
<dbReference type="HOGENOM" id="CLU_010194_1_3_7"/>
<name>W4LE81_ENTF1</name>
<dbReference type="CDD" id="cd05233">
    <property type="entry name" value="SDR_c"/>
    <property type="match status" value="1"/>
</dbReference>
<dbReference type="EMBL" id="AZHW01000815">
    <property type="protein sequence ID" value="ETW96239.1"/>
    <property type="molecule type" value="Genomic_DNA"/>
</dbReference>
<gene>
    <name evidence="3" type="ORF">ETSY1_27415</name>
</gene>
<evidence type="ECO:0000256" key="2">
    <source>
        <dbReference type="ARBA" id="ARBA00023002"/>
    </source>
</evidence>
<keyword evidence="2" id="KW-0560">Oxidoreductase</keyword>
<dbReference type="InterPro" id="IPR002347">
    <property type="entry name" value="SDR_fam"/>
</dbReference>
<proteinExistence type="inferred from homology"/>
<dbReference type="PRINTS" id="PR00080">
    <property type="entry name" value="SDRFAMILY"/>
</dbReference>
<dbReference type="Gene3D" id="3.40.50.720">
    <property type="entry name" value="NAD(P)-binding Rossmann-like Domain"/>
    <property type="match status" value="1"/>
</dbReference>
<dbReference type="GO" id="GO:0016491">
    <property type="term" value="F:oxidoreductase activity"/>
    <property type="evidence" value="ECO:0007669"/>
    <property type="project" value="UniProtKB-KW"/>
</dbReference>
<comment type="caution">
    <text evidence="3">The sequence shown here is derived from an EMBL/GenBank/DDBJ whole genome shotgun (WGS) entry which is preliminary data.</text>
</comment>
<sequence length="255" mass="27250">MRLQGKTALITGASRNIGKATALAFAREGADLILNTRTQQDELDAVVAECRALGVRAHGLLADVANADQVFDMVDQGLGTFGKIDILVSNAAIRPHQSITDITVAEWHHVMDVNLNATFYLCKAVIPSMKQHQSGSIITLGGLASVSGRPNTAAVTASKTGLLGLTRALAAELGPDGIRVNMVVPGSMDTERRYPEWYPEHQETPAHAPEQLKGIPMRRQGTSEELAATCLFLASDEASYITGDRILCMGGRFLG</sequence>
<organism evidence="3 4">
    <name type="scientific">Entotheonella factor</name>
    <dbReference type="NCBI Taxonomy" id="1429438"/>
    <lineage>
        <taxon>Bacteria</taxon>
        <taxon>Pseudomonadati</taxon>
        <taxon>Nitrospinota/Tectimicrobiota group</taxon>
        <taxon>Candidatus Tectimicrobiota</taxon>
        <taxon>Candidatus Entotheonellia</taxon>
        <taxon>Candidatus Entotheonellales</taxon>
        <taxon>Candidatus Entotheonellaceae</taxon>
        <taxon>Candidatus Entotheonella</taxon>
    </lineage>
</organism>
<dbReference type="FunFam" id="3.40.50.720:FF:000084">
    <property type="entry name" value="Short-chain dehydrogenase reductase"/>
    <property type="match status" value="1"/>
</dbReference>
<dbReference type="PANTHER" id="PTHR24321:SF8">
    <property type="entry name" value="ESTRADIOL 17-BETA-DEHYDROGENASE 8-RELATED"/>
    <property type="match status" value="1"/>
</dbReference>